<evidence type="ECO:0000259" key="10">
    <source>
        <dbReference type="PROSITE" id="PS51722"/>
    </source>
</evidence>
<evidence type="ECO:0000256" key="8">
    <source>
        <dbReference type="ARBA" id="ARBA00031615"/>
    </source>
</evidence>
<reference evidence="11" key="1">
    <citation type="submission" date="2018-05" db="EMBL/GenBank/DDBJ databases">
        <authorList>
            <person name="Lanie J.A."/>
            <person name="Ng W.-L."/>
            <person name="Kazmierczak K.M."/>
            <person name="Andrzejewski T.M."/>
            <person name="Davidsen T.M."/>
            <person name="Wayne K.J."/>
            <person name="Tettelin H."/>
            <person name="Glass J.I."/>
            <person name="Rusch D."/>
            <person name="Podicherti R."/>
            <person name="Tsui H.-C.T."/>
            <person name="Winkler M.E."/>
        </authorList>
    </citation>
    <scope>NUCLEOTIDE SEQUENCE</scope>
</reference>
<dbReference type="AlphaFoldDB" id="A0A382D5Z6"/>
<evidence type="ECO:0000256" key="7">
    <source>
        <dbReference type="ARBA" id="ARBA00025526"/>
    </source>
</evidence>
<dbReference type="GO" id="GO:0005525">
    <property type="term" value="F:GTP binding"/>
    <property type="evidence" value="ECO:0007669"/>
    <property type="project" value="UniProtKB-KW"/>
</dbReference>
<evidence type="ECO:0000256" key="3">
    <source>
        <dbReference type="ARBA" id="ARBA00022490"/>
    </source>
</evidence>
<dbReference type="GO" id="GO:0003746">
    <property type="term" value="F:translation elongation factor activity"/>
    <property type="evidence" value="ECO:0007669"/>
    <property type="project" value="InterPro"/>
</dbReference>
<evidence type="ECO:0000256" key="6">
    <source>
        <dbReference type="ARBA" id="ARBA00023134"/>
    </source>
</evidence>
<dbReference type="PANTHER" id="PTHR43721">
    <property type="entry name" value="ELONGATION FACTOR TU-RELATED"/>
    <property type="match status" value="1"/>
</dbReference>
<proteinExistence type="predicted"/>
<dbReference type="GO" id="GO:0001514">
    <property type="term" value="P:selenocysteine incorporation"/>
    <property type="evidence" value="ECO:0007669"/>
    <property type="project" value="InterPro"/>
</dbReference>
<dbReference type="Gene3D" id="2.40.30.10">
    <property type="entry name" value="Translation factors"/>
    <property type="match status" value="1"/>
</dbReference>
<feature type="compositionally biased region" description="Basic and acidic residues" evidence="9">
    <location>
        <begin position="356"/>
        <end position="366"/>
    </location>
</feature>
<dbReference type="PANTHER" id="PTHR43721:SF22">
    <property type="entry name" value="ELONGATION FACTOR TU, MITOCHONDRIAL"/>
    <property type="match status" value="1"/>
</dbReference>
<protein>
    <recommendedName>
        <fullName evidence="2">Selenocysteine-specific elongation factor</fullName>
    </recommendedName>
    <alternativeName>
        <fullName evidence="8">SelB translation factor</fullName>
    </alternativeName>
</protein>
<accession>A0A382D5Z6</accession>
<dbReference type="GO" id="GO:0005829">
    <property type="term" value="C:cytosol"/>
    <property type="evidence" value="ECO:0007669"/>
    <property type="project" value="TreeGrafter"/>
</dbReference>
<comment type="function">
    <text evidence="7">Translation factor necessary for the incorporation of selenocysteine into proteins. It probably replaces EF-Tu for the insertion of selenocysteine directed by the UGA codon. SelB binds GTP and GDP.</text>
</comment>
<organism evidence="11">
    <name type="scientific">marine metagenome</name>
    <dbReference type="NCBI Taxonomy" id="408172"/>
    <lineage>
        <taxon>unclassified sequences</taxon>
        <taxon>metagenomes</taxon>
        <taxon>ecological metagenomes</taxon>
    </lineage>
</organism>
<dbReference type="CDD" id="cd04171">
    <property type="entry name" value="SelB"/>
    <property type="match status" value="1"/>
</dbReference>
<dbReference type="SUPFAM" id="SSF50465">
    <property type="entry name" value="EF-Tu/eEF-1alpha/eIF2-gamma C-terminal domain"/>
    <property type="match status" value="1"/>
</dbReference>
<dbReference type="Pfam" id="PF00009">
    <property type="entry name" value="GTP_EFTU"/>
    <property type="match status" value="1"/>
</dbReference>
<dbReference type="EMBL" id="UINC01037469">
    <property type="protein sequence ID" value="SVB33003.1"/>
    <property type="molecule type" value="Genomic_DNA"/>
</dbReference>
<dbReference type="InterPro" id="IPR005225">
    <property type="entry name" value="Small_GTP-bd"/>
</dbReference>
<dbReference type="InterPro" id="IPR000795">
    <property type="entry name" value="T_Tr_GTP-bd_dom"/>
</dbReference>
<dbReference type="GO" id="GO:0003723">
    <property type="term" value="F:RNA binding"/>
    <property type="evidence" value="ECO:0007669"/>
    <property type="project" value="InterPro"/>
</dbReference>
<keyword evidence="5" id="KW-0648">Protein biosynthesis</keyword>
<dbReference type="InterPro" id="IPR057335">
    <property type="entry name" value="Beta-barrel_SelB"/>
</dbReference>
<feature type="domain" description="Tr-type G" evidence="10">
    <location>
        <begin position="1"/>
        <end position="171"/>
    </location>
</feature>
<dbReference type="Gene3D" id="3.40.50.300">
    <property type="entry name" value="P-loop containing nucleotide triphosphate hydrolases"/>
    <property type="match status" value="1"/>
</dbReference>
<dbReference type="NCBIfam" id="TIGR00475">
    <property type="entry name" value="selB"/>
    <property type="match status" value="1"/>
</dbReference>
<dbReference type="Pfam" id="PF25461">
    <property type="entry name" value="Beta-barrel_SelB"/>
    <property type="match status" value="1"/>
</dbReference>
<name>A0A382D5Z6_9ZZZZ</name>
<dbReference type="Pfam" id="PF03144">
    <property type="entry name" value="GTP_EFTU_D2"/>
    <property type="match status" value="1"/>
</dbReference>
<feature type="region of interest" description="Disordered" evidence="9">
    <location>
        <begin position="347"/>
        <end position="366"/>
    </location>
</feature>
<keyword evidence="4" id="KW-0547">Nucleotide-binding</keyword>
<dbReference type="PROSITE" id="PS51722">
    <property type="entry name" value="G_TR_2"/>
    <property type="match status" value="1"/>
</dbReference>
<dbReference type="NCBIfam" id="TIGR00231">
    <property type="entry name" value="small_GTP"/>
    <property type="match status" value="1"/>
</dbReference>
<evidence type="ECO:0000256" key="9">
    <source>
        <dbReference type="SAM" id="MobiDB-lite"/>
    </source>
</evidence>
<dbReference type="GO" id="GO:0003924">
    <property type="term" value="F:GTPase activity"/>
    <property type="evidence" value="ECO:0007669"/>
    <property type="project" value="InterPro"/>
</dbReference>
<comment type="subcellular location">
    <subcellularLocation>
        <location evidence="1">Cytoplasm</location>
    </subcellularLocation>
</comment>
<dbReference type="InterPro" id="IPR050055">
    <property type="entry name" value="EF-Tu_GTPase"/>
</dbReference>
<dbReference type="InterPro" id="IPR009000">
    <property type="entry name" value="Transl_B-barrel_sf"/>
</dbReference>
<evidence type="ECO:0000256" key="2">
    <source>
        <dbReference type="ARBA" id="ARBA00015953"/>
    </source>
</evidence>
<evidence type="ECO:0000256" key="1">
    <source>
        <dbReference type="ARBA" id="ARBA00004496"/>
    </source>
</evidence>
<sequence length="395" mass="43155">MHIVATAGHVDHGKSTLVKSLTGSDPDRFIEEKTRGLTIDLGFASTTLPSGTVLSIVDVPGHVRFLKNMLAGVGSVQTCLFVVAATEGWKPQSEEHLRILELLGFKNGIIVVTKVDQADNDLTEVTLLEIEEKVKGTFLENASLVKTNSLDGTGVESLLKEISELLKDAPVPVDVQRPRLWVDRSFSIKGTGTVVTGTLTGGSLEIDDDLEIWPLEKKIRVRGIQTHHLEQNKISPGSRCALNITGVSHGEVSRGNVLIKSGEWHITKMLDASLQVLEEIDHHVSRRGAFIAYFGSGEYPVKLRVLGPNSISPGGKESIRLFLPEPLPLLPGDRFILRESGRDETIGGGEVLDVDPQEKASKAKPDRSIERIVKERGWIDSEELKLITGENIEPD</sequence>
<dbReference type="InterPro" id="IPR027417">
    <property type="entry name" value="P-loop_NTPase"/>
</dbReference>
<dbReference type="SUPFAM" id="SSF52540">
    <property type="entry name" value="P-loop containing nucleoside triphosphate hydrolases"/>
    <property type="match status" value="1"/>
</dbReference>
<evidence type="ECO:0000256" key="4">
    <source>
        <dbReference type="ARBA" id="ARBA00022741"/>
    </source>
</evidence>
<keyword evidence="3" id="KW-0963">Cytoplasm</keyword>
<dbReference type="InterPro" id="IPR009001">
    <property type="entry name" value="Transl_elong_EF1A/Init_IF2_C"/>
</dbReference>
<keyword evidence="6" id="KW-0342">GTP-binding</keyword>
<dbReference type="InterPro" id="IPR004535">
    <property type="entry name" value="Transl_elong_SelB"/>
</dbReference>
<evidence type="ECO:0000256" key="5">
    <source>
        <dbReference type="ARBA" id="ARBA00022917"/>
    </source>
</evidence>
<dbReference type="SUPFAM" id="SSF50447">
    <property type="entry name" value="Translation proteins"/>
    <property type="match status" value="1"/>
</dbReference>
<dbReference type="PRINTS" id="PR00315">
    <property type="entry name" value="ELONGATNFCT"/>
</dbReference>
<gene>
    <name evidence="11" type="ORF">METZ01_LOCUS185857</name>
</gene>
<feature type="non-terminal residue" evidence="11">
    <location>
        <position position="395"/>
    </location>
</feature>
<evidence type="ECO:0000313" key="11">
    <source>
        <dbReference type="EMBL" id="SVB33003.1"/>
    </source>
</evidence>
<dbReference type="InterPro" id="IPR004161">
    <property type="entry name" value="EFTu-like_2"/>
</dbReference>